<proteinExistence type="predicted"/>
<evidence type="ECO:0000313" key="2">
    <source>
        <dbReference type="Proteomes" id="UP001203761"/>
    </source>
</evidence>
<gene>
    <name evidence="1" type="ORF">Bequi_13065</name>
</gene>
<protein>
    <recommendedName>
        <fullName evidence="3">SGNH/GDSL hydrolase family protein</fullName>
    </recommendedName>
</protein>
<name>A0ABT0R3F3_9MICO</name>
<evidence type="ECO:0008006" key="3">
    <source>
        <dbReference type="Google" id="ProtNLM"/>
    </source>
</evidence>
<comment type="caution">
    <text evidence="1">The sequence shown here is derived from an EMBL/GenBank/DDBJ whole genome shotgun (WGS) entry which is preliminary data.</text>
</comment>
<accession>A0ABT0R3F3</accession>
<dbReference type="SUPFAM" id="SSF52266">
    <property type="entry name" value="SGNH hydrolase"/>
    <property type="match status" value="1"/>
</dbReference>
<reference evidence="1" key="1">
    <citation type="submission" date="2022-02" db="EMBL/GenBank/DDBJ databases">
        <authorList>
            <person name="Lee M."/>
            <person name="Kim S.-J."/>
            <person name="Jung M.-Y."/>
        </authorList>
    </citation>
    <scope>NUCLEOTIDE SEQUENCE</scope>
    <source>
        <strain evidence="1">JHP9</strain>
    </source>
</reference>
<dbReference type="RefSeq" id="WP_249738375.1">
    <property type="nucleotide sequence ID" value="NZ_JAKNCJ010000011.1"/>
</dbReference>
<sequence length="294" mass="30066">MTGSPAGAAFLAPPEPAPGLALWGSSSMASGLGHEGTPLPIRFHEQLGAAFWSAPVESFALGGTTSWHTALQRAVLTPLATPEAEGPGPVVVALDPYLPPRPGLEIPGTIGPVVGTLDCALGAFRFTPADPAAIVQEGTFTSSLGARTRTWRHVVWTGKNNILETDTVLAHIRALRAAVAGPTGDTLVLGPWATPADGTGSARGEAMAALREALAAECGDRFLDVGAALRDPASLAIAPLAAAGIPEDPGTRSALADATTPPLLVGSDGTHLNGWGNLLVLDALQRRMQEVGWL</sequence>
<dbReference type="Proteomes" id="UP001203761">
    <property type="component" value="Unassembled WGS sequence"/>
</dbReference>
<dbReference type="EMBL" id="JAKNCJ010000011">
    <property type="protein sequence ID" value="MCL6424295.1"/>
    <property type="molecule type" value="Genomic_DNA"/>
</dbReference>
<keyword evidence="2" id="KW-1185">Reference proteome</keyword>
<organism evidence="1 2">
    <name type="scientific">Brachybacterium equifaecis</name>
    <dbReference type="NCBI Taxonomy" id="2910770"/>
    <lineage>
        <taxon>Bacteria</taxon>
        <taxon>Bacillati</taxon>
        <taxon>Actinomycetota</taxon>
        <taxon>Actinomycetes</taxon>
        <taxon>Micrococcales</taxon>
        <taxon>Dermabacteraceae</taxon>
        <taxon>Brachybacterium</taxon>
    </lineage>
</organism>
<evidence type="ECO:0000313" key="1">
    <source>
        <dbReference type="EMBL" id="MCL6424295.1"/>
    </source>
</evidence>